<dbReference type="AlphaFoldDB" id="A0A4Q7JG06"/>
<proteinExistence type="predicted"/>
<reference evidence="2 3" key="1">
    <citation type="submission" date="2019-02" db="EMBL/GenBank/DDBJ databases">
        <title>Draft genome sequence of Amycolatopsis sp. 8-3EHSu isolated from roots of Suaeda maritima.</title>
        <authorList>
            <person name="Duangmal K."/>
            <person name="Chantavorakit T."/>
        </authorList>
    </citation>
    <scope>NUCLEOTIDE SEQUENCE [LARGE SCALE GENOMIC DNA]</scope>
    <source>
        <strain evidence="2 3">8-3EHSu</strain>
    </source>
</reference>
<evidence type="ECO:0000313" key="3">
    <source>
        <dbReference type="Proteomes" id="UP000292003"/>
    </source>
</evidence>
<feature type="transmembrane region" description="Helical" evidence="1">
    <location>
        <begin position="45"/>
        <end position="64"/>
    </location>
</feature>
<dbReference type="OrthoDB" id="5195204at2"/>
<protein>
    <recommendedName>
        <fullName evidence="4">DUF5313 domain-containing protein</fullName>
    </recommendedName>
</protein>
<dbReference type="InterPro" id="IPR035197">
    <property type="entry name" value="DUF5313"/>
</dbReference>
<sequence length="132" mass="14703">MGRFQGRRPNPLQWVWYAFGGKLPADRRDWVLHDVTARTRGLRHAIRTVVLLSPVLVVCLMLPGPLGLRLSLVLMALLVGLFYSLVYLDESGEHRLVRHGFPHGTGAAVRAQATAEADAEATRRYLAAYRTG</sequence>
<dbReference type="EMBL" id="SFCC01000001">
    <property type="protein sequence ID" value="RZQ65634.1"/>
    <property type="molecule type" value="Genomic_DNA"/>
</dbReference>
<gene>
    <name evidence="2" type="ORF">EWH70_00615</name>
</gene>
<keyword evidence="1" id="KW-1133">Transmembrane helix</keyword>
<keyword evidence="1" id="KW-0472">Membrane</keyword>
<organism evidence="2 3">
    <name type="scientific">Amycolatopsis suaedae</name>
    <dbReference type="NCBI Taxonomy" id="2510978"/>
    <lineage>
        <taxon>Bacteria</taxon>
        <taxon>Bacillati</taxon>
        <taxon>Actinomycetota</taxon>
        <taxon>Actinomycetes</taxon>
        <taxon>Pseudonocardiales</taxon>
        <taxon>Pseudonocardiaceae</taxon>
        <taxon>Amycolatopsis</taxon>
    </lineage>
</organism>
<evidence type="ECO:0000256" key="1">
    <source>
        <dbReference type="SAM" id="Phobius"/>
    </source>
</evidence>
<dbReference type="RefSeq" id="WP_130473204.1">
    <property type="nucleotide sequence ID" value="NZ_SFCC01000001.1"/>
</dbReference>
<evidence type="ECO:0000313" key="2">
    <source>
        <dbReference type="EMBL" id="RZQ65634.1"/>
    </source>
</evidence>
<comment type="caution">
    <text evidence="2">The sequence shown here is derived from an EMBL/GenBank/DDBJ whole genome shotgun (WGS) entry which is preliminary data.</text>
</comment>
<evidence type="ECO:0008006" key="4">
    <source>
        <dbReference type="Google" id="ProtNLM"/>
    </source>
</evidence>
<dbReference type="Proteomes" id="UP000292003">
    <property type="component" value="Unassembled WGS sequence"/>
</dbReference>
<dbReference type="Pfam" id="PF17240">
    <property type="entry name" value="DUF5313"/>
    <property type="match status" value="1"/>
</dbReference>
<keyword evidence="1" id="KW-0812">Transmembrane</keyword>
<feature type="transmembrane region" description="Helical" evidence="1">
    <location>
        <begin position="70"/>
        <end position="88"/>
    </location>
</feature>
<keyword evidence="3" id="KW-1185">Reference proteome</keyword>
<accession>A0A4Q7JG06</accession>
<name>A0A4Q7JG06_9PSEU</name>